<organism evidence="1 2">
    <name type="scientific">Leptospira santarosai serovar Arenal str. MAVJ 401</name>
    <dbReference type="NCBI Taxonomy" id="1049976"/>
    <lineage>
        <taxon>Bacteria</taxon>
        <taxon>Pseudomonadati</taxon>
        <taxon>Spirochaetota</taxon>
        <taxon>Spirochaetia</taxon>
        <taxon>Leptospirales</taxon>
        <taxon>Leptospiraceae</taxon>
        <taxon>Leptospira</taxon>
    </lineage>
</organism>
<proteinExistence type="predicted"/>
<comment type="caution">
    <text evidence="1">The sequence shown here is derived from an EMBL/GenBank/DDBJ whole genome shotgun (WGS) entry which is preliminary data.</text>
</comment>
<sequence length="46" mass="5222">MFFFFSPAPIALVAYDLSNEIISGFRTLEFLNILSFFKLGNNSLES</sequence>
<accession>M6JUF3</accession>
<dbReference type="AlphaFoldDB" id="M6JUF3"/>
<dbReference type="Proteomes" id="UP000012106">
    <property type="component" value="Unassembled WGS sequence"/>
</dbReference>
<gene>
    <name evidence="1" type="ORF">LEP1GSC063_0550</name>
</gene>
<protein>
    <submittedName>
        <fullName evidence="1">Uncharacterized protein</fullName>
    </submittedName>
</protein>
<evidence type="ECO:0000313" key="1">
    <source>
        <dbReference type="EMBL" id="EMN23250.1"/>
    </source>
</evidence>
<name>M6JUF3_9LEPT</name>
<dbReference type="EMBL" id="AHMU02000009">
    <property type="protein sequence ID" value="EMN23250.1"/>
    <property type="molecule type" value="Genomic_DNA"/>
</dbReference>
<evidence type="ECO:0000313" key="2">
    <source>
        <dbReference type="Proteomes" id="UP000012106"/>
    </source>
</evidence>
<reference evidence="1 2" key="1">
    <citation type="submission" date="2013-01" db="EMBL/GenBank/DDBJ databases">
        <authorList>
            <person name="Harkins D.M."/>
            <person name="Durkin A.S."/>
            <person name="Brinkac L.M."/>
            <person name="Haft D.H."/>
            <person name="Selengut J.D."/>
            <person name="Sanka R."/>
            <person name="DePew J."/>
            <person name="Purushe J."/>
            <person name="Hartskeerl R.A."/>
            <person name="Ahmed A."/>
            <person name="van der Linden H."/>
            <person name="Goris M.G.A."/>
            <person name="Vinetz J.M."/>
            <person name="Sutton G.G."/>
            <person name="Nierman W.C."/>
            <person name="Fouts D.E."/>
        </authorList>
    </citation>
    <scope>NUCLEOTIDE SEQUENCE [LARGE SCALE GENOMIC DNA]</scope>
    <source>
        <strain evidence="1 2">MAVJ 401</strain>
    </source>
</reference>